<accession>A0ABV0W9I0</accession>
<dbReference type="PANTHER" id="PTHR16121:SF0">
    <property type="entry name" value="CAP-SPECIFIC MRNA (NUCLEOSIDE-2'-O-)-METHYLTRANSFERASE 1"/>
    <property type="match status" value="1"/>
</dbReference>
<proteinExistence type="predicted"/>
<feature type="non-terminal residue" evidence="3">
    <location>
        <position position="1"/>
    </location>
</feature>
<keyword evidence="4" id="KW-1185">Reference proteome</keyword>
<evidence type="ECO:0000256" key="2">
    <source>
        <dbReference type="RuleBase" id="RU368012"/>
    </source>
</evidence>
<protein>
    <recommendedName>
        <fullName evidence="2">Cap-specific mRNA (nucleoside-2'-O-)-methyltransferase 1</fullName>
        <ecNumber evidence="2">2.1.1.57</ecNumber>
    </recommendedName>
    <alternativeName>
        <fullName evidence="2">Cap1 2'O-ribose methyltransferase 1</fullName>
    </alternativeName>
</protein>
<evidence type="ECO:0000313" key="4">
    <source>
        <dbReference type="Proteomes" id="UP001444071"/>
    </source>
</evidence>
<name>A0ABV0W9I0_9TELE</name>
<dbReference type="EC" id="2.1.1.57" evidence="2"/>
<reference evidence="3 4" key="1">
    <citation type="submission" date="2021-06" db="EMBL/GenBank/DDBJ databases">
        <authorList>
            <person name="Palmer J.M."/>
        </authorList>
    </citation>
    <scope>NUCLEOTIDE SEQUENCE [LARGE SCALE GENOMIC DNA]</scope>
    <source>
        <strain evidence="3 4">XR_2019</strain>
        <tissue evidence="3">Muscle</tissue>
    </source>
</reference>
<keyword evidence="2" id="KW-0539">Nucleus</keyword>
<evidence type="ECO:0000313" key="3">
    <source>
        <dbReference type="EMBL" id="MEQ2266215.1"/>
    </source>
</evidence>
<dbReference type="InterPro" id="IPR050851">
    <property type="entry name" value="mRNA_Cap_2O-Ribose_MeTrfase"/>
</dbReference>
<keyword evidence="2" id="KW-0949">S-adenosyl-L-methionine</keyword>
<comment type="caution">
    <text evidence="3">The sequence shown here is derived from an EMBL/GenBank/DDBJ whole genome shotgun (WGS) entry which is preliminary data.</text>
</comment>
<evidence type="ECO:0000256" key="1">
    <source>
        <dbReference type="ARBA" id="ARBA00023042"/>
    </source>
</evidence>
<keyword evidence="2" id="KW-0489">Methyltransferase</keyword>
<sequence>LHICCHTVVYRYIVCRGLKPGSDAVREYMFRVNLKLNQLRNKDTDVTEVVPLNIIKDDTDFFQFMINSNESLCAVQIKALAKIHAFVIEPELSEPRQADIRKECLKLWGVSGETVNSADFIAFYLLNRGKN</sequence>
<keyword evidence="1 2" id="KW-0506">mRNA capping</keyword>
<comment type="function">
    <text evidence="2">S-adenosyl-L-methionine-dependent methyltransferase that mediates RNA cap1 2'-O-ribose methylation to the 5'-cap structure of RNAs. Methylates the ribose of the first nucleotide of a m(7)GpppG-capped mRNA to produce m(7)GpppNmp (cap1).</text>
</comment>
<keyword evidence="2" id="KW-0507">mRNA processing</keyword>
<comment type="catalytic activity">
    <reaction evidence="2">
        <text>a 5'-end (N(7)-methyl 5'-triphosphoguanosine)-ribonucleoside in mRNA + S-adenosyl-L-methionine = a 5'-end (N(7)-methyl 5'-triphosphoguanosine)-(2'-O-methyl-ribonucleoside) in mRNA + S-adenosyl-L-homocysteine + H(+)</text>
        <dbReference type="Rhea" id="RHEA:67020"/>
        <dbReference type="Rhea" id="RHEA-COMP:17167"/>
        <dbReference type="Rhea" id="RHEA-COMP:17168"/>
        <dbReference type="ChEBI" id="CHEBI:15378"/>
        <dbReference type="ChEBI" id="CHEBI:57856"/>
        <dbReference type="ChEBI" id="CHEBI:59789"/>
        <dbReference type="ChEBI" id="CHEBI:156461"/>
        <dbReference type="ChEBI" id="CHEBI:167609"/>
        <dbReference type="EC" id="2.1.1.57"/>
    </reaction>
</comment>
<gene>
    <name evidence="3" type="primary">CMTR1_3</name>
    <name evidence="3" type="ORF">XENORESO_022199</name>
</gene>
<dbReference type="PANTHER" id="PTHR16121">
    <property type="entry name" value="CAP-SPECIFIC MRNA (NUCLEOSIDE-2'-O-)-METHYLTRANSFERASE 1-RELATED"/>
    <property type="match status" value="1"/>
</dbReference>
<dbReference type="Proteomes" id="UP001444071">
    <property type="component" value="Unassembled WGS sequence"/>
</dbReference>
<dbReference type="Gene3D" id="3.40.50.12760">
    <property type="match status" value="1"/>
</dbReference>
<dbReference type="EMBL" id="JAHRIM010039974">
    <property type="protein sequence ID" value="MEQ2266215.1"/>
    <property type="molecule type" value="Genomic_DNA"/>
</dbReference>
<keyword evidence="2" id="KW-0808">Transferase</keyword>
<organism evidence="3 4">
    <name type="scientific">Xenotaenia resolanae</name>
    <dbReference type="NCBI Taxonomy" id="208358"/>
    <lineage>
        <taxon>Eukaryota</taxon>
        <taxon>Metazoa</taxon>
        <taxon>Chordata</taxon>
        <taxon>Craniata</taxon>
        <taxon>Vertebrata</taxon>
        <taxon>Euteleostomi</taxon>
        <taxon>Actinopterygii</taxon>
        <taxon>Neopterygii</taxon>
        <taxon>Teleostei</taxon>
        <taxon>Neoteleostei</taxon>
        <taxon>Acanthomorphata</taxon>
        <taxon>Ovalentaria</taxon>
        <taxon>Atherinomorphae</taxon>
        <taxon>Cyprinodontiformes</taxon>
        <taxon>Goodeidae</taxon>
        <taxon>Xenotaenia</taxon>
    </lineage>
</organism>
<comment type="subcellular location">
    <subcellularLocation>
        <location evidence="2">Nucleus</location>
    </subcellularLocation>
</comment>